<dbReference type="Gene3D" id="3.40.50.720">
    <property type="entry name" value="NAD(P)-binding Rossmann-like Domain"/>
    <property type="match status" value="1"/>
</dbReference>
<evidence type="ECO:0000313" key="5">
    <source>
        <dbReference type="Proteomes" id="UP000054321"/>
    </source>
</evidence>
<dbReference type="EMBL" id="KN832890">
    <property type="protein sequence ID" value="KIM94456.1"/>
    <property type="molecule type" value="Genomic_DNA"/>
</dbReference>
<dbReference type="SUPFAM" id="SSF50129">
    <property type="entry name" value="GroES-like"/>
    <property type="match status" value="1"/>
</dbReference>
<evidence type="ECO:0000259" key="3">
    <source>
        <dbReference type="SMART" id="SM00829"/>
    </source>
</evidence>
<proteinExistence type="inferred from homology"/>
<dbReference type="InterPro" id="IPR047122">
    <property type="entry name" value="Trans-enoyl_RdTase-like"/>
</dbReference>
<dbReference type="PANTHER" id="PTHR45348">
    <property type="entry name" value="HYPOTHETICAL OXIDOREDUCTASE (EUROFUNG)"/>
    <property type="match status" value="1"/>
</dbReference>
<dbReference type="SMART" id="SM00829">
    <property type="entry name" value="PKS_ER"/>
    <property type="match status" value="1"/>
</dbReference>
<dbReference type="InterPro" id="IPR036291">
    <property type="entry name" value="NAD(P)-bd_dom_sf"/>
</dbReference>
<dbReference type="InterPro" id="IPR011032">
    <property type="entry name" value="GroES-like_sf"/>
</dbReference>
<dbReference type="InterPro" id="IPR020843">
    <property type="entry name" value="ER"/>
</dbReference>
<reference evidence="5" key="2">
    <citation type="submission" date="2015-01" db="EMBL/GenBank/DDBJ databases">
        <title>Evolutionary Origins and Diversification of the Mycorrhizal Mutualists.</title>
        <authorList>
            <consortium name="DOE Joint Genome Institute"/>
            <consortium name="Mycorrhizal Genomics Consortium"/>
            <person name="Kohler A."/>
            <person name="Kuo A."/>
            <person name="Nagy L.G."/>
            <person name="Floudas D."/>
            <person name="Copeland A."/>
            <person name="Barry K.W."/>
            <person name="Cichocki N."/>
            <person name="Veneault-Fourrey C."/>
            <person name="LaButti K."/>
            <person name="Lindquist E.A."/>
            <person name="Lipzen A."/>
            <person name="Lundell T."/>
            <person name="Morin E."/>
            <person name="Murat C."/>
            <person name="Riley R."/>
            <person name="Ohm R."/>
            <person name="Sun H."/>
            <person name="Tunlid A."/>
            <person name="Henrissat B."/>
            <person name="Grigoriev I.V."/>
            <person name="Hibbett D.S."/>
            <person name="Martin F."/>
        </authorList>
    </citation>
    <scope>NUCLEOTIDE SEQUENCE [LARGE SCALE GENOMIC DNA]</scope>
    <source>
        <strain evidence="5">Zn</strain>
    </source>
</reference>
<name>A0A0C3GVW0_OIDMZ</name>
<keyword evidence="2" id="KW-0560">Oxidoreductase</keyword>
<evidence type="ECO:0000256" key="1">
    <source>
        <dbReference type="ARBA" id="ARBA00008072"/>
    </source>
</evidence>
<reference evidence="4 5" key="1">
    <citation type="submission" date="2014-04" db="EMBL/GenBank/DDBJ databases">
        <authorList>
            <consortium name="DOE Joint Genome Institute"/>
            <person name="Kuo A."/>
            <person name="Martino E."/>
            <person name="Perotto S."/>
            <person name="Kohler A."/>
            <person name="Nagy L.G."/>
            <person name="Floudas D."/>
            <person name="Copeland A."/>
            <person name="Barry K.W."/>
            <person name="Cichocki N."/>
            <person name="Veneault-Fourrey C."/>
            <person name="LaButti K."/>
            <person name="Lindquist E.A."/>
            <person name="Lipzen A."/>
            <person name="Lundell T."/>
            <person name="Morin E."/>
            <person name="Murat C."/>
            <person name="Sun H."/>
            <person name="Tunlid A."/>
            <person name="Henrissat B."/>
            <person name="Grigoriev I.V."/>
            <person name="Hibbett D.S."/>
            <person name="Martin F."/>
            <person name="Nordberg H.P."/>
            <person name="Cantor M.N."/>
            <person name="Hua S.X."/>
        </authorList>
    </citation>
    <scope>NUCLEOTIDE SEQUENCE [LARGE SCALE GENOMIC DNA]</scope>
    <source>
        <strain evidence="4 5">Zn</strain>
    </source>
</reference>
<dbReference type="STRING" id="913774.A0A0C3GVW0"/>
<gene>
    <name evidence="4" type="ORF">OIDMADRAFT_207642</name>
</gene>
<dbReference type="InParanoid" id="A0A0C3GVW0"/>
<dbReference type="GO" id="GO:0016651">
    <property type="term" value="F:oxidoreductase activity, acting on NAD(P)H"/>
    <property type="evidence" value="ECO:0007669"/>
    <property type="project" value="InterPro"/>
</dbReference>
<feature type="domain" description="Enoyl reductase (ER)" evidence="3">
    <location>
        <begin position="9"/>
        <end position="330"/>
    </location>
</feature>
<accession>A0A0C3GVW0</accession>
<dbReference type="HOGENOM" id="CLU_026673_16_0_1"/>
<dbReference type="AlphaFoldDB" id="A0A0C3GVW0"/>
<dbReference type="PANTHER" id="PTHR45348:SF5">
    <property type="entry name" value="OXIDOREDUCTASE, PUTATIVE (AFU_ORTHOLOGUE AFUA_8G01420)-RELATED"/>
    <property type="match status" value="1"/>
</dbReference>
<evidence type="ECO:0000256" key="2">
    <source>
        <dbReference type="ARBA" id="ARBA00023002"/>
    </source>
</evidence>
<evidence type="ECO:0000313" key="4">
    <source>
        <dbReference type="EMBL" id="KIM94456.1"/>
    </source>
</evidence>
<dbReference type="CDD" id="cd08249">
    <property type="entry name" value="enoyl_reductase_like"/>
    <property type="match status" value="1"/>
</dbReference>
<dbReference type="Gene3D" id="3.90.180.10">
    <property type="entry name" value="Medium-chain alcohol dehydrogenases, catalytic domain"/>
    <property type="match status" value="1"/>
</dbReference>
<dbReference type="Proteomes" id="UP000054321">
    <property type="component" value="Unassembled WGS sequence"/>
</dbReference>
<sequence length="336" mass="35728">MKEAIVSKGPKVTIIQSPVPKPNADQVLIKVIVSGSNPKDWKRPEAGSPHNSGDDIAGIVEAVGDNVVEFKPGDRVAAFHEMMTPHGSFAEYAIAWAYTTFHLPKKTTFEEGATIPLAAMTAAVGLYLRLYLPEPWLPATSSKAIIIYGGSSAVGSFAIKLAQASNLHPIIAVAGSGAEYVKTLLSIEKGDAIVDYRKGDAAVVSGIQDALGKAGVSEVRYAYDAISAHNSFVNISKVLAKDGRITIVNPNLDLKQIPGDRLVKTLTTVGSSHVESKDFANIFYRLLARGLQEGWFTGHPYQVVNGGLGGVEMALSNLKAGKVSATKLVFRIEDTA</sequence>
<dbReference type="Pfam" id="PF08240">
    <property type="entry name" value="ADH_N"/>
    <property type="match status" value="1"/>
</dbReference>
<dbReference type="InterPro" id="IPR013154">
    <property type="entry name" value="ADH-like_N"/>
</dbReference>
<organism evidence="4 5">
    <name type="scientific">Oidiodendron maius (strain Zn)</name>
    <dbReference type="NCBI Taxonomy" id="913774"/>
    <lineage>
        <taxon>Eukaryota</taxon>
        <taxon>Fungi</taxon>
        <taxon>Dikarya</taxon>
        <taxon>Ascomycota</taxon>
        <taxon>Pezizomycotina</taxon>
        <taxon>Leotiomycetes</taxon>
        <taxon>Leotiomycetes incertae sedis</taxon>
        <taxon>Myxotrichaceae</taxon>
        <taxon>Oidiodendron</taxon>
    </lineage>
</organism>
<protein>
    <recommendedName>
        <fullName evidence="3">Enoyl reductase (ER) domain-containing protein</fullName>
    </recommendedName>
</protein>
<keyword evidence="5" id="KW-1185">Reference proteome</keyword>
<dbReference type="OrthoDB" id="3233595at2759"/>
<comment type="similarity">
    <text evidence="1">Belongs to the zinc-containing alcohol dehydrogenase family.</text>
</comment>
<dbReference type="SUPFAM" id="SSF51735">
    <property type="entry name" value="NAD(P)-binding Rossmann-fold domains"/>
    <property type="match status" value="1"/>
</dbReference>